<sequence>MEVPAPVPAPESALSQSQYADAYALSRRSSLLATGGLLFTTAVWGTTFLVVKDAIASVPVLDFLGLRFAVACAAMLAVRPKTLAGLGRGGWRHGVLLGLVLAAGYAAQTFGLQTASASVSGFVTGLFVVFTPLIAAVVLRRRVPSAVWAAVVLATVGLGLISLHGLSIGRGELLTVVGAFFFAVHIVGLGEWSHRNDAYALAVVQIGTVAAVSLLLAVAGNGLGLGYGYGYGHGHGHGNGLGHHLLTLPSSAAGWASIAVTALLGTAAGFFLQTWSQARMPATRAAVVLTMEPVFAGVTGVLAGETLAVRGWIGAALVLAAMYSVELGGRRR</sequence>
<feature type="transmembrane region" description="Helical" evidence="7">
    <location>
        <begin position="309"/>
        <end position="329"/>
    </location>
</feature>
<feature type="transmembrane region" description="Helical" evidence="7">
    <location>
        <begin position="57"/>
        <end position="78"/>
    </location>
</feature>
<dbReference type="InterPro" id="IPR051258">
    <property type="entry name" value="Diverse_Substrate_Transporter"/>
</dbReference>
<evidence type="ECO:0000256" key="4">
    <source>
        <dbReference type="ARBA" id="ARBA00022692"/>
    </source>
</evidence>
<protein>
    <submittedName>
        <fullName evidence="9">DMT family transporter</fullName>
    </submittedName>
</protein>
<keyword evidence="3" id="KW-1003">Cell membrane</keyword>
<comment type="caution">
    <text evidence="9">The sequence shown here is derived from an EMBL/GenBank/DDBJ whole genome shotgun (WGS) entry which is preliminary data.</text>
</comment>
<feature type="transmembrane region" description="Helical" evidence="7">
    <location>
        <begin position="119"/>
        <end position="139"/>
    </location>
</feature>
<evidence type="ECO:0000313" key="10">
    <source>
        <dbReference type="Proteomes" id="UP000730482"/>
    </source>
</evidence>
<dbReference type="PANTHER" id="PTHR42920">
    <property type="entry name" value="OS03G0707200 PROTEIN-RELATED"/>
    <property type="match status" value="1"/>
</dbReference>
<evidence type="ECO:0000259" key="8">
    <source>
        <dbReference type="Pfam" id="PF00892"/>
    </source>
</evidence>
<comment type="similarity">
    <text evidence="2">Belongs to the EamA transporter family.</text>
</comment>
<dbReference type="Pfam" id="PF00892">
    <property type="entry name" value="EamA"/>
    <property type="match status" value="2"/>
</dbReference>
<evidence type="ECO:0000256" key="1">
    <source>
        <dbReference type="ARBA" id="ARBA00004651"/>
    </source>
</evidence>
<keyword evidence="4 7" id="KW-0812">Transmembrane</keyword>
<name>A0ABS5L414_9ACTN</name>
<keyword evidence="6 7" id="KW-0472">Membrane</keyword>
<evidence type="ECO:0000313" key="9">
    <source>
        <dbReference type="EMBL" id="MBS2553059.1"/>
    </source>
</evidence>
<reference evidence="9 10" key="1">
    <citation type="submission" date="2020-02" db="EMBL/GenBank/DDBJ databases">
        <title>Acidophilic actinobacteria isolated from forest soil.</title>
        <authorList>
            <person name="Golinska P."/>
        </authorList>
    </citation>
    <scope>NUCLEOTIDE SEQUENCE [LARGE SCALE GENOMIC DNA]</scope>
    <source>
        <strain evidence="9 10">NL8</strain>
    </source>
</reference>
<evidence type="ECO:0000256" key="7">
    <source>
        <dbReference type="SAM" id="Phobius"/>
    </source>
</evidence>
<feature type="domain" description="EamA" evidence="8">
    <location>
        <begin position="38"/>
        <end position="162"/>
    </location>
</feature>
<dbReference type="PANTHER" id="PTHR42920:SF5">
    <property type="entry name" value="EAMA DOMAIN-CONTAINING PROTEIN"/>
    <property type="match status" value="1"/>
</dbReference>
<feature type="transmembrane region" description="Helical" evidence="7">
    <location>
        <begin position="31"/>
        <end position="51"/>
    </location>
</feature>
<feature type="transmembrane region" description="Helical" evidence="7">
    <location>
        <begin position="252"/>
        <end position="272"/>
    </location>
</feature>
<feature type="domain" description="EamA" evidence="8">
    <location>
        <begin position="251"/>
        <end position="323"/>
    </location>
</feature>
<accession>A0ABS5L414</accession>
<dbReference type="EMBL" id="JAAFYZ010000228">
    <property type="protein sequence ID" value="MBS2553059.1"/>
    <property type="molecule type" value="Genomic_DNA"/>
</dbReference>
<feature type="transmembrane region" description="Helical" evidence="7">
    <location>
        <begin position="199"/>
        <end position="219"/>
    </location>
</feature>
<feature type="transmembrane region" description="Helical" evidence="7">
    <location>
        <begin position="173"/>
        <end position="192"/>
    </location>
</feature>
<evidence type="ECO:0000256" key="5">
    <source>
        <dbReference type="ARBA" id="ARBA00022989"/>
    </source>
</evidence>
<dbReference type="SUPFAM" id="SSF103481">
    <property type="entry name" value="Multidrug resistance efflux transporter EmrE"/>
    <property type="match status" value="2"/>
</dbReference>
<evidence type="ECO:0000256" key="3">
    <source>
        <dbReference type="ARBA" id="ARBA00022475"/>
    </source>
</evidence>
<proteinExistence type="inferred from homology"/>
<organism evidence="9 10">
    <name type="scientific">Catenulispora pinistramenti</name>
    <dbReference type="NCBI Taxonomy" id="2705254"/>
    <lineage>
        <taxon>Bacteria</taxon>
        <taxon>Bacillati</taxon>
        <taxon>Actinomycetota</taxon>
        <taxon>Actinomycetes</taxon>
        <taxon>Catenulisporales</taxon>
        <taxon>Catenulisporaceae</taxon>
        <taxon>Catenulispora</taxon>
    </lineage>
</organism>
<evidence type="ECO:0000256" key="2">
    <source>
        <dbReference type="ARBA" id="ARBA00007362"/>
    </source>
</evidence>
<feature type="transmembrane region" description="Helical" evidence="7">
    <location>
        <begin position="284"/>
        <end position="303"/>
    </location>
</feature>
<dbReference type="InterPro" id="IPR037185">
    <property type="entry name" value="EmrE-like"/>
</dbReference>
<dbReference type="InterPro" id="IPR000620">
    <property type="entry name" value="EamA_dom"/>
</dbReference>
<gene>
    <name evidence="9" type="ORF">KGQ19_40025</name>
</gene>
<dbReference type="Proteomes" id="UP000730482">
    <property type="component" value="Unassembled WGS sequence"/>
</dbReference>
<comment type="subcellular location">
    <subcellularLocation>
        <location evidence="1">Cell membrane</location>
        <topology evidence="1">Multi-pass membrane protein</topology>
    </subcellularLocation>
</comment>
<feature type="transmembrane region" description="Helical" evidence="7">
    <location>
        <begin position="90"/>
        <end position="107"/>
    </location>
</feature>
<keyword evidence="10" id="KW-1185">Reference proteome</keyword>
<keyword evidence="5 7" id="KW-1133">Transmembrane helix</keyword>
<feature type="transmembrane region" description="Helical" evidence="7">
    <location>
        <begin position="146"/>
        <end position="167"/>
    </location>
</feature>
<evidence type="ECO:0000256" key="6">
    <source>
        <dbReference type="ARBA" id="ARBA00023136"/>
    </source>
</evidence>